<reference evidence="6 7" key="1">
    <citation type="journal article" date="2010" name="Science">
        <title>Genome expansion and gene loss in powdery mildew fungi reveal tradeoffs in extreme parasitism.</title>
        <authorList>
            <person name="Spanu P.D."/>
            <person name="Abbott J.C."/>
            <person name="Amselem J."/>
            <person name="Burgis T.A."/>
            <person name="Soanes D.M."/>
            <person name="Stueber K."/>
            <person name="Ver Loren van Themaat E."/>
            <person name="Brown J.K.M."/>
            <person name="Butcher S.A."/>
            <person name="Gurr S.J."/>
            <person name="Lebrun M.-H."/>
            <person name="Ridout C.J."/>
            <person name="Schulze-Lefert P."/>
            <person name="Talbot N.J."/>
            <person name="Ahmadinejad N."/>
            <person name="Ametz C."/>
            <person name="Barton G.R."/>
            <person name="Benjdia M."/>
            <person name="Bidzinski P."/>
            <person name="Bindschedler L.V."/>
            <person name="Both M."/>
            <person name="Brewer M.T."/>
            <person name="Cadle-Davidson L."/>
            <person name="Cadle-Davidson M.M."/>
            <person name="Collemare J."/>
            <person name="Cramer R."/>
            <person name="Frenkel O."/>
            <person name="Godfrey D."/>
            <person name="Harriman J."/>
            <person name="Hoede C."/>
            <person name="King B.C."/>
            <person name="Klages S."/>
            <person name="Kleemann J."/>
            <person name="Knoll D."/>
            <person name="Koti P.S."/>
            <person name="Kreplak J."/>
            <person name="Lopez-Ruiz F.J."/>
            <person name="Lu X."/>
            <person name="Maekawa T."/>
            <person name="Mahanil S."/>
            <person name="Micali C."/>
            <person name="Milgroom M.G."/>
            <person name="Montana G."/>
            <person name="Noir S."/>
            <person name="O'Connell R.J."/>
            <person name="Oberhaensli S."/>
            <person name="Parlange F."/>
            <person name="Pedersen C."/>
            <person name="Quesneville H."/>
            <person name="Reinhardt R."/>
            <person name="Rott M."/>
            <person name="Sacristan S."/>
            <person name="Schmidt S.M."/>
            <person name="Schoen M."/>
            <person name="Skamnioti P."/>
            <person name="Sommer H."/>
            <person name="Stephens A."/>
            <person name="Takahara H."/>
            <person name="Thordal-Christensen H."/>
            <person name="Vigouroux M."/>
            <person name="Wessling R."/>
            <person name="Wicker T."/>
            <person name="Panstruga R."/>
        </authorList>
    </citation>
    <scope>NUCLEOTIDE SEQUENCE [LARGE SCALE GENOMIC DNA]</scope>
    <source>
        <strain evidence="6">DH14</strain>
    </source>
</reference>
<feature type="compositionally biased region" description="Low complexity" evidence="4">
    <location>
        <begin position="715"/>
        <end position="725"/>
    </location>
</feature>
<feature type="coiled-coil region" evidence="3">
    <location>
        <begin position="637"/>
        <end position="671"/>
    </location>
</feature>
<feature type="domain" description="Rab-GAP TBC" evidence="5">
    <location>
        <begin position="268"/>
        <end position="452"/>
    </location>
</feature>
<evidence type="ECO:0000256" key="1">
    <source>
        <dbReference type="ARBA" id="ARBA00022468"/>
    </source>
</evidence>
<dbReference type="PROSITE" id="PS50086">
    <property type="entry name" value="TBC_RABGAP"/>
    <property type="match status" value="1"/>
</dbReference>
<dbReference type="PANTHER" id="PTHR47219">
    <property type="entry name" value="RAB GTPASE-ACTIVATING PROTEIN 1-LIKE"/>
    <property type="match status" value="1"/>
</dbReference>
<evidence type="ECO:0000313" key="7">
    <source>
        <dbReference type="Proteomes" id="UP000015441"/>
    </source>
</evidence>
<feature type="region of interest" description="Disordered" evidence="4">
    <location>
        <begin position="694"/>
        <end position="729"/>
    </location>
</feature>
<dbReference type="Gene3D" id="1.10.472.80">
    <property type="entry name" value="Ypt/Rab-GAP domain of gyp1p, domain 3"/>
    <property type="match status" value="1"/>
</dbReference>
<dbReference type="EMBL" id="CAUH01004747">
    <property type="protein sequence ID" value="CCU80601.1"/>
    <property type="molecule type" value="Genomic_DNA"/>
</dbReference>
<dbReference type="InParanoid" id="N1JKN4"/>
<dbReference type="Proteomes" id="UP000015441">
    <property type="component" value="Unassembled WGS sequence"/>
</dbReference>
<feature type="compositionally biased region" description="Basic and acidic residues" evidence="4">
    <location>
        <begin position="110"/>
        <end position="122"/>
    </location>
</feature>
<keyword evidence="1" id="KW-0343">GTPase activation</keyword>
<dbReference type="SUPFAM" id="SSF47923">
    <property type="entry name" value="Ypt/Rab-GAP domain of gyp1p"/>
    <property type="match status" value="2"/>
</dbReference>
<dbReference type="HOGENOM" id="CLU_005062_0_0_1"/>
<dbReference type="SMART" id="SM00164">
    <property type="entry name" value="TBC"/>
    <property type="match status" value="1"/>
</dbReference>
<feature type="compositionally biased region" description="Polar residues" evidence="4">
    <location>
        <begin position="123"/>
        <end position="132"/>
    </location>
</feature>
<dbReference type="Gene3D" id="1.10.8.270">
    <property type="entry name" value="putative rabgap domain of human tbc1 domain family member 14 like domains"/>
    <property type="match status" value="1"/>
</dbReference>
<dbReference type="InterPro" id="IPR050302">
    <property type="entry name" value="Rab_GAP_TBC_domain"/>
</dbReference>
<protein>
    <submittedName>
        <fullName evidence="6">GTPase-activating protein GYP5</fullName>
    </submittedName>
</protein>
<evidence type="ECO:0000256" key="2">
    <source>
        <dbReference type="ARBA" id="ARBA00023054"/>
    </source>
</evidence>
<dbReference type="InterPro" id="IPR035969">
    <property type="entry name" value="Rab-GAP_TBC_sf"/>
</dbReference>
<feature type="compositionally biased region" description="Acidic residues" evidence="4">
    <location>
        <begin position="23"/>
        <end position="41"/>
    </location>
</feature>
<proteinExistence type="predicted"/>
<organism evidence="6 7">
    <name type="scientific">Blumeria graminis f. sp. hordei (strain DH14)</name>
    <name type="common">Barley powdery mildew</name>
    <name type="synonym">Oidium monilioides f. sp. hordei</name>
    <dbReference type="NCBI Taxonomy" id="546991"/>
    <lineage>
        <taxon>Eukaryota</taxon>
        <taxon>Fungi</taxon>
        <taxon>Dikarya</taxon>
        <taxon>Ascomycota</taxon>
        <taxon>Pezizomycotina</taxon>
        <taxon>Leotiomycetes</taxon>
        <taxon>Erysiphales</taxon>
        <taxon>Erysiphaceae</taxon>
        <taxon>Blumeria</taxon>
        <taxon>Blumeria hordei</taxon>
    </lineage>
</organism>
<evidence type="ECO:0000256" key="4">
    <source>
        <dbReference type="SAM" id="MobiDB-lite"/>
    </source>
</evidence>
<feature type="region of interest" description="Disordered" evidence="4">
    <location>
        <begin position="1"/>
        <end position="45"/>
    </location>
</feature>
<feature type="coiled-coil region" evidence="3">
    <location>
        <begin position="937"/>
        <end position="964"/>
    </location>
</feature>
<comment type="caution">
    <text evidence="6">The sequence shown here is derived from an EMBL/GenBank/DDBJ whole genome shotgun (WGS) entry which is preliminary data.</text>
</comment>
<sequence>MDASVAPPSGPTQQQEKEVEIQEKEEEQVETAQEVENEEKEEEKVEIAQEVKNTIRSSTSVHDPISIQPKVLETNLSSTPDEDMTVVVMDQNLNKSPLPSSGAATPNKEPVLEKIPIPKERTSTVPNVTKSAVSAWLHGQDNDSDSPVSSPQEEVENEVMLLQGVPLDNPSKSPLQSVQSEEDSISIDSEPRSPHSEGEIKVESRNTMTPNSRQTHISTEHASTTNLRYSKVTPPPMTDLEFWGALVQDHARTAQYLPTLLTRKIRNGIPAPLRGVVWQSMSGARDTVLEEQFDRLSGESSPYEGMIGKDLGRSFPGVEMFRDPEGQGQQMLGLVLRCFSLYDDEIGYCQGLAFLVGPLLMHMGDKQAFSVLVRLMESYEMRSCFLPDLSGLHMRIYQFRHLLQTLVPNLSAHLDAMEIEPAYVSQWFLSFFAVTCPLPMLFRIYDVIFAEGASVTIMRVALSLMQKNEAKILACAEYEDVMSLLLSRGLWDVYHYNADEFVNDFVSLSDQITVENLQVLGSEYREKQSDDLAASSQNVGSAATRFLGRLWAGPIPSPKTDRRNSGTVDPSSPSSVLRRSWSKQSMALTLNSIDDGASDSTLSLSTDATSVMRDSSNTEGTSILTHSLTSVQAAKADKNLHTQIEDLLMALNELQKENALLSTQLQKEREERDEDRSVVSTLLKRLQNTNNLISVGGVSEETSTESSGDNGKVESSSTDPTSSLQSEKKHDDLSFIIHTMESRFVSTQSRPVSSLLSKAQLQEELYRTKEQLSSEVSKSNYYNHQLDVTKEQLELELAKSQDFSRQASEYDQEIKTLRDQIKDRQLRVQSAQSEKSKLELQLQEMRKERVASTQYSNAARADSQLGLNRMSSVPGPGNLRELRLGRMGPKPPISPNYRASIILPPTEPESLLKNPAVPVTLEADKQSVENDVLVLELVQAKTAEANARQEAEKLRHKIECVRKLLNQDLKSSASSVKPSIQHRVSPSLPVSTGLGSYFSNARAEEKVTPTAPIIESDTKVSPIPPRLSHHRATPSQSLSLGLGSYFTSSKVEEKPTASSASTGPSKGQNTGTLDMSLYIFGTRSVLTRASERDREWLILVQIPERLVVFIAHGHILILDQNSILQSVYNTGKSGVFARVMSHIVVSTFSWLAPCIRPAKILEWSNVYFATSGSHLA</sequence>
<feature type="compositionally biased region" description="Polar residues" evidence="4">
    <location>
        <begin position="93"/>
        <end position="104"/>
    </location>
</feature>
<dbReference type="STRING" id="546991.N1JKN4"/>
<dbReference type="Gene3D" id="1.10.10.750">
    <property type="entry name" value="Ypt/Rab-GAP domain of gyp1p, domain 1"/>
    <property type="match status" value="1"/>
</dbReference>
<evidence type="ECO:0000256" key="3">
    <source>
        <dbReference type="SAM" id="Coils"/>
    </source>
</evidence>
<feature type="region of interest" description="Disordered" evidence="4">
    <location>
        <begin position="93"/>
        <end position="229"/>
    </location>
</feature>
<feature type="compositionally biased region" description="Polar residues" evidence="4">
    <location>
        <begin position="170"/>
        <end position="179"/>
    </location>
</feature>
<evidence type="ECO:0000313" key="6">
    <source>
        <dbReference type="EMBL" id="CCU80601.1"/>
    </source>
</evidence>
<dbReference type="PANTHER" id="PTHR47219:SF9">
    <property type="entry name" value="GTPASE ACTIVATING PROTEIN AND CENTROSOME-ASSOCIATED, ISOFORM B"/>
    <property type="match status" value="1"/>
</dbReference>
<feature type="compositionally biased region" description="Polar residues" evidence="4">
    <location>
        <begin position="205"/>
        <end position="228"/>
    </location>
</feature>
<dbReference type="GO" id="GO:0031267">
    <property type="term" value="F:small GTPase binding"/>
    <property type="evidence" value="ECO:0007669"/>
    <property type="project" value="TreeGrafter"/>
</dbReference>
<evidence type="ECO:0000259" key="5">
    <source>
        <dbReference type="PROSITE" id="PS50086"/>
    </source>
</evidence>
<gene>
    <name evidence="6" type="ORF">BGHDH14_bgh04682</name>
</gene>
<dbReference type="AlphaFoldDB" id="N1JKN4"/>
<feature type="coiled-coil region" evidence="3">
    <location>
        <begin position="800"/>
        <end position="848"/>
    </location>
</feature>
<keyword evidence="7" id="KW-1185">Reference proteome</keyword>
<dbReference type="eggNOG" id="KOG4436">
    <property type="taxonomic scope" value="Eukaryota"/>
</dbReference>
<name>N1JKN4_BLUG1</name>
<dbReference type="InterPro" id="IPR000195">
    <property type="entry name" value="Rab-GAP-TBC_dom"/>
</dbReference>
<feature type="compositionally biased region" description="Low complexity" evidence="4">
    <location>
        <begin position="694"/>
        <end position="708"/>
    </location>
</feature>
<feature type="region of interest" description="Disordered" evidence="4">
    <location>
        <begin position="553"/>
        <end position="576"/>
    </location>
</feature>
<keyword evidence="2 3" id="KW-0175">Coiled coil</keyword>
<feature type="region of interest" description="Disordered" evidence="4">
    <location>
        <begin position="1008"/>
        <end position="1040"/>
    </location>
</feature>
<dbReference type="FunFam" id="1.10.8.270:FF:000001">
    <property type="entry name" value="TBC1 domain family member 1"/>
    <property type="match status" value="1"/>
</dbReference>
<accession>N1JKN4</accession>
<dbReference type="OrthoDB" id="159449at2759"/>
<dbReference type="FunFam" id="1.10.472.80:FF:000027">
    <property type="entry name" value="GTPase activating protein (Evi5)"/>
    <property type="match status" value="1"/>
</dbReference>
<dbReference type="Pfam" id="PF00566">
    <property type="entry name" value="RabGAP-TBC"/>
    <property type="match status" value="1"/>
</dbReference>
<feature type="compositionally biased region" description="Basic and acidic residues" evidence="4">
    <location>
        <begin position="189"/>
        <end position="204"/>
    </location>
</feature>
<dbReference type="GO" id="GO:0005096">
    <property type="term" value="F:GTPase activator activity"/>
    <property type="evidence" value="ECO:0007669"/>
    <property type="project" value="UniProtKB-KW"/>
</dbReference>
<dbReference type="FunFam" id="1.10.10.750:FF:000003">
    <property type="entry name" value="GTPase activating protein (Evi5)"/>
    <property type="match status" value="1"/>
</dbReference>